<sequence length="60" mass="6854">MASSSSISVFDNHRFKTAFNEELYNTIVKNKKMTMNILKSVSRLLLEDGEGLQHPNKRLA</sequence>
<name>A0ABU6UR93_9FABA</name>
<evidence type="ECO:0000313" key="2">
    <source>
        <dbReference type="Proteomes" id="UP001341840"/>
    </source>
</evidence>
<dbReference type="Proteomes" id="UP001341840">
    <property type="component" value="Unassembled WGS sequence"/>
</dbReference>
<organism evidence="1 2">
    <name type="scientific">Stylosanthes scabra</name>
    <dbReference type="NCBI Taxonomy" id="79078"/>
    <lineage>
        <taxon>Eukaryota</taxon>
        <taxon>Viridiplantae</taxon>
        <taxon>Streptophyta</taxon>
        <taxon>Embryophyta</taxon>
        <taxon>Tracheophyta</taxon>
        <taxon>Spermatophyta</taxon>
        <taxon>Magnoliopsida</taxon>
        <taxon>eudicotyledons</taxon>
        <taxon>Gunneridae</taxon>
        <taxon>Pentapetalae</taxon>
        <taxon>rosids</taxon>
        <taxon>fabids</taxon>
        <taxon>Fabales</taxon>
        <taxon>Fabaceae</taxon>
        <taxon>Papilionoideae</taxon>
        <taxon>50 kb inversion clade</taxon>
        <taxon>dalbergioids sensu lato</taxon>
        <taxon>Dalbergieae</taxon>
        <taxon>Pterocarpus clade</taxon>
        <taxon>Stylosanthes</taxon>
    </lineage>
</organism>
<proteinExistence type="predicted"/>
<accession>A0ABU6UR93</accession>
<gene>
    <name evidence="1" type="ORF">PIB30_073967</name>
</gene>
<comment type="caution">
    <text evidence="1">The sequence shown here is derived from an EMBL/GenBank/DDBJ whole genome shotgun (WGS) entry which is preliminary data.</text>
</comment>
<protein>
    <submittedName>
        <fullName evidence="1">Uncharacterized protein</fullName>
    </submittedName>
</protein>
<keyword evidence="2" id="KW-1185">Reference proteome</keyword>
<reference evidence="1 2" key="1">
    <citation type="journal article" date="2023" name="Plants (Basel)">
        <title>Bridging the Gap: Combining Genomics and Transcriptomics Approaches to Understand Stylosanthes scabra, an Orphan Legume from the Brazilian Caatinga.</title>
        <authorList>
            <person name="Ferreira-Neto J.R.C."/>
            <person name="da Silva M.D."/>
            <person name="Binneck E."/>
            <person name="de Melo N.F."/>
            <person name="da Silva R.H."/>
            <person name="de Melo A.L.T.M."/>
            <person name="Pandolfi V."/>
            <person name="Bustamante F.O."/>
            <person name="Brasileiro-Vidal A.C."/>
            <person name="Benko-Iseppon A.M."/>
        </authorList>
    </citation>
    <scope>NUCLEOTIDE SEQUENCE [LARGE SCALE GENOMIC DNA]</scope>
    <source>
        <tissue evidence="1">Leaves</tissue>
    </source>
</reference>
<evidence type="ECO:0000313" key="1">
    <source>
        <dbReference type="EMBL" id="MED6162800.1"/>
    </source>
</evidence>
<dbReference type="EMBL" id="JASCZI010121737">
    <property type="protein sequence ID" value="MED6162800.1"/>
    <property type="molecule type" value="Genomic_DNA"/>
</dbReference>